<reference evidence="1 2" key="1">
    <citation type="journal article" date="2021" name="bioRxiv">
        <title>Chromosome-scale and haplotype-resolved genome assembly of a tetraploid potato cultivar.</title>
        <authorList>
            <person name="Sun H."/>
            <person name="Jiao W.-B."/>
            <person name="Krause K."/>
            <person name="Campoy J.A."/>
            <person name="Goel M."/>
            <person name="Folz-Donahue K."/>
            <person name="Kukat C."/>
            <person name="Huettel B."/>
            <person name="Schneeberger K."/>
        </authorList>
    </citation>
    <scope>NUCLEOTIDE SEQUENCE [LARGE SCALE GENOMIC DNA]</scope>
    <source>
        <strain evidence="1">SolTubOtavaFocal</strain>
        <tissue evidence="1">Leaves</tissue>
    </source>
</reference>
<protein>
    <submittedName>
        <fullName evidence="1">Uncharacterized protein</fullName>
    </submittedName>
</protein>
<name>A0ABQ7USM9_SOLTU</name>
<comment type="caution">
    <text evidence="1">The sequence shown here is derived from an EMBL/GenBank/DDBJ whole genome shotgun (WGS) entry which is preliminary data.</text>
</comment>
<gene>
    <name evidence="1" type="ORF">KY290_025132</name>
</gene>
<proteinExistence type="predicted"/>
<accession>A0ABQ7USM9</accession>
<evidence type="ECO:0000313" key="1">
    <source>
        <dbReference type="EMBL" id="KAH0754862.1"/>
    </source>
</evidence>
<sequence length="87" mass="10225">MKHRVLEKNKITEHSKPLNHVRVILLAYHEFDLRSKAVFLRKTGENLYDILVDKAVVGAGFIERLSASWHYWVRLQTTLLLSPIPFR</sequence>
<organism evidence="1 2">
    <name type="scientific">Solanum tuberosum</name>
    <name type="common">Potato</name>
    <dbReference type="NCBI Taxonomy" id="4113"/>
    <lineage>
        <taxon>Eukaryota</taxon>
        <taxon>Viridiplantae</taxon>
        <taxon>Streptophyta</taxon>
        <taxon>Embryophyta</taxon>
        <taxon>Tracheophyta</taxon>
        <taxon>Spermatophyta</taxon>
        <taxon>Magnoliopsida</taxon>
        <taxon>eudicotyledons</taxon>
        <taxon>Gunneridae</taxon>
        <taxon>Pentapetalae</taxon>
        <taxon>asterids</taxon>
        <taxon>lamiids</taxon>
        <taxon>Solanales</taxon>
        <taxon>Solanaceae</taxon>
        <taxon>Solanoideae</taxon>
        <taxon>Solaneae</taxon>
        <taxon>Solanum</taxon>
    </lineage>
</organism>
<evidence type="ECO:0000313" key="2">
    <source>
        <dbReference type="Proteomes" id="UP000826656"/>
    </source>
</evidence>
<dbReference type="EMBL" id="JAIVGD010000018">
    <property type="protein sequence ID" value="KAH0754862.1"/>
    <property type="molecule type" value="Genomic_DNA"/>
</dbReference>
<keyword evidence="2" id="KW-1185">Reference proteome</keyword>
<dbReference type="Proteomes" id="UP000826656">
    <property type="component" value="Unassembled WGS sequence"/>
</dbReference>